<feature type="transmembrane region" description="Helical" evidence="1">
    <location>
        <begin position="32"/>
        <end position="52"/>
    </location>
</feature>
<keyword evidence="3" id="KW-1185">Reference proteome</keyword>
<reference evidence="2 3" key="1">
    <citation type="journal article" date="2014" name="Genome Biol. Evol.">
        <title>The secreted proteins of Achlya hypogyna and Thraustotheca clavata identify the ancestral oomycete secretome and reveal gene acquisitions by horizontal gene transfer.</title>
        <authorList>
            <person name="Misner I."/>
            <person name="Blouin N."/>
            <person name="Leonard G."/>
            <person name="Richards T.A."/>
            <person name="Lane C.E."/>
        </authorList>
    </citation>
    <scope>NUCLEOTIDE SEQUENCE [LARGE SCALE GENOMIC DNA]</scope>
    <source>
        <strain evidence="2 3">ATCC 48635</strain>
    </source>
</reference>
<name>A0A1V9YSX2_ACHHY</name>
<dbReference type="Proteomes" id="UP000243579">
    <property type="component" value="Unassembled WGS sequence"/>
</dbReference>
<organism evidence="2 3">
    <name type="scientific">Achlya hypogyna</name>
    <name type="common">Oomycete</name>
    <name type="synonym">Protoachlya hypogyna</name>
    <dbReference type="NCBI Taxonomy" id="1202772"/>
    <lineage>
        <taxon>Eukaryota</taxon>
        <taxon>Sar</taxon>
        <taxon>Stramenopiles</taxon>
        <taxon>Oomycota</taxon>
        <taxon>Saprolegniomycetes</taxon>
        <taxon>Saprolegniales</taxon>
        <taxon>Achlyaceae</taxon>
        <taxon>Achlya</taxon>
    </lineage>
</organism>
<comment type="caution">
    <text evidence="2">The sequence shown here is derived from an EMBL/GenBank/DDBJ whole genome shotgun (WGS) entry which is preliminary data.</text>
</comment>
<dbReference type="AlphaFoldDB" id="A0A1V9YSX2"/>
<sequence length="349" mass="39185">MRRPAPRAVVIPSSAPPSTSGRQSTGPIVDGLVLLASVIYFVCSLAASLVYLQQLSLSTCNDLWWPGYNLTGYEAFLADVANDALQTRRNGSLDILSLGVPKRYDAPTSTTLVYPTYPRLLVLNELTSLEYAITNLRELNPTWALLMNTQWCWVDFQSQFEVAHTESRQERCRRRYASNAAVYVEAMLRNVVFDDFMDQWGGQGSAFTVAVQESLQETLAGQRWLDLTAHARATTSLEAELRYWKSEGMKSFVLQWQNIRRTALTETLDVTNAFAMKHSFTIKSVDRYPCPATSADLFWGPLNDVYMIAIANCSLVRGSRNYFSGLIDLDRLQHFAMGSAPMSASTHSW</sequence>
<evidence type="ECO:0000256" key="1">
    <source>
        <dbReference type="SAM" id="Phobius"/>
    </source>
</evidence>
<keyword evidence="1" id="KW-1133">Transmembrane helix</keyword>
<gene>
    <name evidence="2" type="ORF">ACHHYP_20288</name>
</gene>
<evidence type="ECO:0000313" key="2">
    <source>
        <dbReference type="EMBL" id="OQR88852.1"/>
    </source>
</evidence>
<protein>
    <submittedName>
        <fullName evidence="2">Uncharacterized protein</fullName>
    </submittedName>
</protein>
<keyword evidence="1" id="KW-0812">Transmembrane</keyword>
<accession>A0A1V9YSX2</accession>
<dbReference type="OrthoDB" id="79307at2759"/>
<dbReference type="EMBL" id="JNBR01001052">
    <property type="protein sequence ID" value="OQR88852.1"/>
    <property type="molecule type" value="Genomic_DNA"/>
</dbReference>
<proteinExistence type="predicted"/>
<evidence type="ECO:0000313" key="3">
    <source>
        <dbReference type="Proteomes" id="UP000243579"/>
    </source>
</evidence>
<keyword evidence="1" id="KW-0472">Membrane</keyword>